<dbReference type="InParanoid" id="B8BT78"/>
<dbReference type="EMBL" id="CM000638">
    <property type="protein sequence ID" value="EED96255.1"/>
    <property type="molecule type" value="Genomic_DNA"/>
</dbReference>
<feature type="region of interest" description="Disordered" evidence="3">
    <location>
        <begin position="99"/>
        <end position="120"/>
    </location>
</feature>
<name>B8BT78_THAPS</name>
<reference evidence="6 7" key="1">
    <citation type="journal article" date="2004" name="Science">
        <title>The genome of the diatom Thalassiosira pseudonana: ecology, evolution, and metabolism.</title>
        <authorList>
            <person name="Armbrust E.V."/>
            <person name="Berges J.A."/>
            <person name="Bowler C."/>
            <person name="Green B.R."/>
            <person name="Martinez D."/>
            <person name="Putnam N.H."/>
            <person name="Zhou S."/>
            <person name="Allen A.E."/>
            <person name="Apt K.E."/>
            <person name="Bechner M."/>
            <person name="Brzezinski M.A."/>
            <person name="Chaal B.K."/>
            <person name="Chiovitti A."/>
            <person name="Davis A.K."/>
            <person name="Demarest M.S."/>
            <person name="Detter J.C."/>
            <person name="Glavina T."/>
            <person name="Goodstein D."/>
            <person name="Hadi M.Z."/>
            <person name="Hellsten U."/>
            <person name="Hildebrand M."/>
            <person name="Jenkins B.D."/>
            <person name="Jurka J."/>
            <person name="Kapitonov V.V."/>
            <person name="Kroger N."/>
            <person name="Lau W.W."/>
            <person name="Lane T.W."/>
            <person name="Larimer F.W."/>
            <person name="Lippmeier J.C."/>
            <person name="Lucas S."/>
            <person name="Medina M."/>
            <person name="Montsant A."/>
            <person name="Obornik M."/>
            <person name="Parker M.S."/>
            <person name="Palenik B."/>
            <person name="Pazour G.J."/>
            <person name="Richardson P.M."/>
            <person name="Rynearson T.A."/>
            <person name="Saito M.A."/>
            <person name="Schwartz D.C."/>
            <person name="Thamatrakoln K."/>
            <person name="Valentin K."/>
            <person name="Vardi A."/>
            <person name="Wilkerson F.P."/>
            <person name="Rokhsar D.S."/>
        </authorList>
    </citation>
    <scope>NUCLEOTIDE SEQUENCE [LARGE SCALE GENOMIC DNA]</scope>
    <source>
        <strain evidence="6 7">CCMP1335</strain>
    </source>
</reference>
<dbReference type="GeneID" id="7451515"/>
<evidence type="ECO:0000256" key="3">
    <source>
        <dbReference type="SAM" id="MobiDB-lite"/>
    </source>
</evidence>
<dbReference type="eggNOG" id="KOG4356">
    <property type="taxonomic scope" value="Eukaryota"/>
</dbReference>
<evidence type="ECO:0000259" key="4">
    <source>
        <dbReference type="Pfam" id="PF08190"/>
    </source>
</evidence>
<evidence type="ECO:0000259" key="5">
    <source>
        <dbReference type="Pfam" id="PF18201"/>
    </source>
</evidence>
<dbReference type="Pfam" id="PF18201">
    <property type="entry name" value="PIH1_CS"/>
    <property type="match status" value="1"/>
</dbReference>
<dbReference type="PANTHER" id="PTHR22997:SF0">
    <property type="entry name" value="PIH1 DOMAIN-CONTAINING PROTEIN 1"/>
    <property type="match status" value="1"/>
</dbReference>
<keyword evidence="7" id="KW-1185">Reference proteome</keyword>
<dbReference type="InterPro" id="IPR050734">
    <property type="entry name" value="PIH1/Kintoun_subfamily"/>
</dbReference>
<dbReference type="InterPro" id="IPR012981">
    <property type="entry name" value="PIH1_N"/>
</dbReference>
<feature type="domain" description="PIH1D1/2/3 CS-like" evidence="5">
    <location>
        <begin position="864"/>
        <end position="957"/>
    </location>
</feature>
<accession>B8BT78</accession>
<proteinExistence type="inferred from homology"/>
<evidence type="ECO:0000313" key="6">
    <source>
        <dbReference type="EMBL" id="EED96255.1"/>
    </source>
</evidence>
<dbReference type="HOGENOM" id="CLU_306870_0_0_1"/>
<feature type="compositionally biased region" description="Polar residues" evidence="3">
    <location>
        <begin position="99"/>
        <end position="119"/>
    </location>
</feature>
<comment type="similarity">
    <text evidence="1">Belongs to the PIH1 family.</text>
</comment>
<reference evidence="6 7" key="2">
    <citation type="journal article" date="2008" name="Nature">
        <title>The Phaeodactylum genome reveals the evolutionary history of diatom genomes.</title>
        <authorList>
            <person name="Bowler C."/>
            <person name="Allen A.E."/>
            <person name="Badger J.H."/>
            <person name="Grimwood J."/>
            <person name="Jabbari K."/>
            <person name="Kuo A."/>
            <person name="Maheswari U."/>
            <person name="Martens C."/>
            <person name="Maumus F."/>
            <person name="Otillar R.P."/>
            <person name="Rayko E."/>
            <person name="Salamov A."/>
            <person name="Vandepoele K."/>
            <person name="Beszteri B."/>
            <person name="Gruber A."/>
            <person name="Heijde M."/>
            <person name="Katinka M."/>
            <person name="Mock T."/>
            <person name="Valentin K."/>
            <person name="Verret F."/>
            <person name="Berges J.A."/>
            <person name="Brownlee C."/>
            <person name="Cadoret J.P."/>
            <person name="Chiovitti A."/>
            <person name="Choi C.J."/>
            <person name="Coesel S."/>
            <person name="De Martino A."/>
            <person name="Detter J.C."/>
            <person name="Durkin C."/>
            <person name="Falciatore A."/>
            <person name="Fournet J."/>
            <person name="Haruta M."/>
            <person name="Huysman M.J."/>
            <person name="Jenkins B.D."/>
            <person name="Jiroutova K."/>
            <person name="Jorgensen R.E."/>
            <person name="Joubert Y."/>
            <person name="Kaplan A."/>
            <person name="Kroger N."/>
            <person name="Kroth P.G."/>
            <person name="La Roche J."/>
            <person name="Lindquist E."/>
            <person name="Lommer M."/>
            <person name="Martin-Jezequel V."/>
            <person name="Lopez P.J."/>
            <person name="Lucas S."/>
            <person name="Mangogna M."/>
            <person name="McGinnis K."/>
            <person name="Medlin L.K."/>
            <person name="Montsant A."/>
            <person name="Oudot-Le Secq M.P."/>
            <person name="Napoli C."/>
            <person name="Obornik M."/>
            <person name="Parker M.S."/>
            <person name="Petit J.L."/>
            <person name="Porcel B.M."/>
            <person name="Poulsen N."/>
            <person name="Robison M."/>
            <person name="Rychlewski L."/>
            <person name="Rynearson T.A."/>
            <person name="Schmutz J."/>
            <person name="Shapiro H."/>
            <person name="Siaut M."/>
            <person name="Stanley M."/>
            <person name="Sussman M.R."/>
            <person name="Taylor A.R."/>
            <person name="Vardi A."/>
            <person name="von Dassow P."/>
            <person name="Vyverman W."/>
            <person name="Willis A."/>
            <person name="Wyrwicz L.S."/>
            <person name="Rokhsar D.S."/>
            <person name="Weissenbach J."/>
            <person name="Armbrust E.V."/>
            <person name="Green B.R."/>
            <person name="Van de Peer Y."/>
            <person name="Grigoriev I.V."/>
        </authorList>
    </citation>
    <scope>NUCLEOTIDE SEQUENCE [LARGE SCALE GENOMIC DNA]</scope>
    <source>
        <strain evidence="6 7">CCMP1335</strain>
    </source>
</reference>
<evidence type="ECO:0000256" key="1">
    <source>
        <dbReference type="ARBA" id="ARBA00008511"/>
    </source>
</evidence>
<organism evidence="6 7">
    <name type="scientific">Thalassiosira pseudonana</name>
    <name type="common">Marine diatom</name>
    <name type="synonym">Cyclotella nana</name>
    <dbReference type="NCBI Taxonomy" id="35128"/>
    <lineage>
        <taxon>Eukaryota</taxon>
        <taxon>Sar</taxon>
        <taxon>Stramenopiles</taxon>
        <taxon>Ochrophyta</taxon>
        <taxon>Bacillariophyta</taxon>
        <taxon>Coscinodiscophyceae</taxon>
        <taxon>Thalassiosirophycidae</taxon>
        <taxon>Thalassiosirales</taxon>
        <taxon>Thalassiosiraceae</taxon>
        <taxon>Thalassiosira</taxon>
    </lineage>
</organism>
<dbReference type="GO" id="GO:0005737">
    <property type="term" value="C:cytoplasm"/>
    <property type="evidence" value="ECO:0000318"/>
    <property type="project" value="GO_Central"/>
</dbReference>
<dbReference type="RefSeq" id="XP_002286614.1">
    <property type="nucleotide sequence ID" value="XM_002286578.1"/>
</dbReference>
<protein>
    <recommendedName>
        <fullName evidence="2">PIH1 domain-containing protein 1</fullName>
    </recommendedName>
</protein>
<dbReference type="KEGG" id="tps:THAPSDRAFT_1057"/>
<dbReference type="Pfam" id="PF08190">
    <property type="entry name" value="PIH1"/>
    <property type="match status" value="1"/>
</dbReference>
<dbReference type="Proteomes" id="UP000001449">
    <property type="component" value="Chromosome 1"/>
</dbReference>
<sequence length="965" mass="106684">MIPDDPSTAFLAAAFLSGVAEGSSIFRYHNRRRCLVGDVHHDDDRFDVVELQKHTSVAPISSSQIAAYSIMYGIASMPMGLVGASPGVAFYPRALQASASEETGSPSEPTKNGQMNDNFNGLCGNVNGDELRRRLQNDSSMIQRANCELVPPSMSPRLGVGFMWSETSNTLIDRVKAMQSKFGRDLSLPPFSSIEKLVGGDSYHTSSDDQQPIALRLVLNEKQLPTSSVISVNKDTIVPTYFDECNNKQLARQPSSCLVLPIICPGFVVPATQTLHWSLGLTSKDWEDLPLNASWLLSSPNKQNEEASDDETLHTTPSLIVEANLCPSLHDILRHRFSSRSNPPESKHTIQMFTRILQKLAQERCQTNITTVSILLQWDSKETLRKQLNQTHSDTTKVVNIDAVDVLNWALTSTIDNIDLTVCDLDCETERVASLTATLESPMNLNDSHLPLQSRKTINEKTTPWTVVDVLGTSIRHLIESTYRGVSFVAAAGKKMKKEQSENSNEQRSVSGNGQIPKILHVASPYDSVLLRWLGGSLRGWKVKFLELADNHTQEGIVLVLGNTDIDTCQLMCSLIDEHSDLFSNPKSKFVILLEDECNVNMLHDLIGSDEDRDSSDKVSIVCVSTASTKMPTQTDEVKLTAEEVASFEKAFSDESFRKLMADYVCEISDPKHKEETEAYIKELEVKHEIPVGKELIHPTPGFVIKCMHQKKRSSEAKSAKLFLNMVHSDKVSKPESDKSDNGTRWSVPFAIGPVRLESDKSGSLVPTFDICFHPTILKQAHASKEFCEFIVGIAKDAVKKAFDSSGEEIELGYGYSILRGVLYKNGSPKALMVSNDASTPEEVEAQQPTSDTEVANVEQRIIPKYKIVEQGVFDIVNHTNSSRPKQLAVHISLDKVTSVAEVCLYVSEKKLSITPGSRAKYQYHLDVTLPYPVVSEKGSARLDKNQGTLVVTLPVVSSSTEIIN</sequence>
<gene>
    <name evidence="6" type="ORF">THAPSDRAFT_1057</name>
</gene>
<dbReference type="InterPro" id="IPR041442">
    <property type="entry name" value="PIH1D1/2/3_CS-like"/>
</dbReference>
<dbReference type="PANTHER" id="PTHR22997">
    <property type="entry name" value="PIH1 DOMAIN-CONTAINING PROTEIN 1"/>
    <property type="match status" value="1"/>
</dbReference>
<dbReference type="STRING" id="35128.B8BT78"/>
<evidence type="ECO:0000256" key="2">
    <source>
        <dbReference type="ARBA" id="ARBA00040540"/>
    </source>
</evidence>
<dbReference type="AlphaFoldDB" id="B8BT78"/>
<dbReference type="PaxDb" id="35128-Thaps1057"/>
<feature type="domain" description="PIH1 N-terminal" evidence="4">
    <location>
        <begin position="668"/>
        <end position="804"/>
    </location>
</feature>
<evidence type="ECO:0000313" key="7">
    <source>
        <dbReference type="Proteomes" id="UP000001449"/>
    </source>
</evidence>